<feature type="transmembrane region" description="Helical" evidence="1">
    <location>
        <begin position="364"/>
        <end position="389"/>
    </location>
</feature>
<evidence type="ECO:0000259" key="2">
    <source>
        <dbReference type="Pfam" id="PF03703"/>
    </source>
</evidence>
<name>A0A6J4T5S8_9SPHN</name>
<feature type="transmembrane region" description="Helical" evidence="1">
    <location>
        <begin position="409"/>
        <end position="426"/>
    </location>
</feature>
<dbReference type="EMBL" id="CADCVY010000105">
    <property type="protein sequence ID" value="CAA9514331.1"/>
    <property type="molecule type" value="Genomic_DNA"/>
</dbReference>
<proteinExistence type="predicted"/>
<gene>
    <name evidence="3" type="ORF">AVDCRST_MAG44-1593</name>
</gene>
<feature type="transmembrane region" description="Helical" evidence="1">
    <location>
        <begin position="52"/>
        <end position="72"/>
    </location>
</feature>
<dbReference type="AlphaFoldDB" id="A0A6J4T5S8"/>
<reference evidence="3" key="1">
    <citation type="submission" date="2020-02" db="EMBL/GenBank/DDBJ databases">
        <authorList>
            <person name="Meier V. D."/>
        </authorList>
    </citation>
    <scope>NUCLEOTIDE SEQUENCE</scope>
    <source>
        <strain evidence="3">AVDCRST_MAG44</strain>
    </source>
</reference>
<keyword evidence="1" id="KW-1133">Transmembrane helix</keyword>
<sequence length="512" mass="55388">MSEPTSPDDQAVGEPERLHRLFLLTGLGGALRSLAGGYAAIGYLAVSGRAGFALAGAIALVLFMAGGILLYWRRFEFRVGNNEIRIDSGIFSRRHRSIPFDRIQDVDLTQGPIARVLGLAQLKFETGGAAVGPNAEEAVLHAIQLARAHAIRELVRARRGSTAAGVEAEEATLPLYEMDTRRLLLAGTFNFSLALFAGLFGLSQTLGDVAGFDPFNRRFWTGVAEGSDPIVQFVFQHRAGAAIAGLIVLLVIGAATGIVRTVTRDYGFRLDCTDVGLRRRRGLLTRTDVTLPARRLQAAAVGSGPVRRFFGWAELKVQSLAQDEGSADHVLAPLARAEEIGTILHALSWRAVSPDVEWRRVSHAYIWTFVIALSPLFLLLGVQALVLAGAPMLVHSSARPAVLDAMTPLLLPTAIVLVALGVAVAVRRLAWGRTGYALDGDRLLIRKGWWRSRLLILPLKRIQSIDVAESLVSRWFGIANLVFGVAGGGVGGHRLPAIRRETARALRRELLV</sequence>
<feature type="transmembrane region" description="Helical" evidence="1">
    <location>
        <begin position="183"/>
        <end position="202"/>
    </location>
</feature>
<protein>
    <recommendedName>
        <fullName evidence="2">YdbS-like PH domain-containing protein</fullName>
    </recommendedName>
</protein>
<keyword evidence="1" id="KW-0812">Transmembrane</keyword>
<dbReference type="Pfam" id="PF03703">
    <property type="entry name" value="bPH_2"/>
    <property type="match status" value="3"/>
</dbReference>
<feature type="domain" description="YdbS-like PH" evidence="2">
    <location>
        <begin position="270"/>
        <end position="340"/>
    </location>
</feature>
<evidence type="ECO:0000256" key="1">
    <source>
        <dbReference type="SAM" id="Phobius"/>
    </source>
</evidence>
<feature type="transmembrane region" description="Helical" evidence="1">
    <location>
        <begin position="239"/>
        <end position="259"/>
    </location>
</feature>
<dbReference type="PANTHER" id="PTHR34473:SF2">
    <property type="entry name" value="UPF0699 TRANSMEMBRANE PROTEIN YDBT"/>
    <property type="match status" value="1"/>
</dbReference>
<keyword evidence="1" id="KW-0472">Membrane</keyword>
<dbReference type="InterPro" id="IPR005182">
    <property type="entry name" value="YdbS-like_PH"/>
</dbReference>
<dbReference type="PANTHER" id="PTHR34473">
    <property type="entry name" value="UPF0699 TRANSMEMBRANE PROTEIN YDBS"/>
    <property type="match status" value="1"/>
</dbReference>
<evidence type="ECO:0000313" key="3">
    <source>
        <dbReference type="EMBL" id="CAA9514331.1"/>
    </source>
</evidence>
<feature type="domain" description="YdbS-like PH" evidence="2">
    <location>
        <begin position="72"/>
        <end position="154"/>
    </location>
</feature>
<organism evidence="3">
    <name type="scientific">uncultured Sphingomonas sp</name>
    <dbReference type="NCBI Taxonomy" id="158754"/>
    <lineage>
        <taxon>Bacteria</taxon>
        <taxon>Pseudomonadati</taxon>
        <taxon>Pseudomonadota</taxon>
        <taxon>Alphaproteobacteria</taxon>
        <taxon>Sphingomonadales</taxon>
        <taxon>Sphingomonadaceae</taxon>
        <taxon>Sphingomonas</taxon>
        <taxon>environmental samples</taxon>
    </lineage>
</organism>
<feature type="domain" description="YdbS-like PH" evidence="2">
    <location>
        <begin position="431"/>
        <end position="509"/>
    </location>
</feature>
<feature type="transmembrane region" description="Helical" evidence="1">
    <location>
        <begin position="21"/>
        <end position="46"/>
    </location>
</feature>
<accession>A0A6J4T5S8</accession>